<dbReference type="eggNOG" id="COG4447">
    <property type="taxonomic scope" value="Bacteria"/>
</dbReference>
<dbReference type="InterPro" id="IPR015943">
    <property type="entry name" value="WD40/YVTN_repeat-like_dom_sf"/>
</dbReference>
<feature type="chain" id="PRO_5001718229" evidence="3">
    <location>
        <begin position="24"/>
        <end position="355"/>
    </location>
</feature>
<dbReference type="EMBL" id="CP009048">
    <property type="protein sequence ID" value="AIL61804.1"/>
    <property type="molecule type" value="Genomic_DNA"/>
</dbReference>
<dbReference type="GO" id="GO:0015979">
    <property type="term" value="P:photosynthesis"/>
    <property type="evidence" value="ECO:0007669"/>
    <property type="project" value="UniProtKB-KW"/>
</dbReference>
<evidence type="ECO:0000256" key="1">
    <source>
        <dbReference type="ARBA" id="ARBA00022531"/>
    </source>
</evidence>
<proteinExistence type="predicted"/>
<dbReference type="PANTHER" id="PTHR47199:SF2">
    <property type="entry name" value="PHOTOSYSTEM II STABILITY_ASSEMBLY FACTOR HCF136, CHLOROPLASTIC"/>
    <property type="match status" value="1"/>
</dbReference>
<evidence type="ECO:0000313" key="5">
    <source>
        <dbReference type="EMBL" id="AIL61804.1"/>
    </source>
</evidence>
<dbReference type="RefSeq" id="WP_038611021.1">
    <property type="nucleotide sequence ID" value="NZ_CP009048.1"/>
</dbReference>
<feature type="domain" description="Photosynthesis system II assembly factor Ycf48/Hcf136-like" evidence="4">
    <location>
        <begin position="58"/>
        <end position="126"/>
    </location>
</feature>
<evidence type="ECO:0000313" key="6">
    <source>
        <dbReference type="Proteomes" id="UP000028931"/>
    </source>
</evidence>
<sequence>MYSLKRCTALMLTWAALQGAAQAAPYMDVLDLPAMPSALAAASPLRDVTSVGARLVAVGPRGHILYSDDNGGHWQQASVPASADLNAVSFPSAEQGWAVGNDGVILHSGDGGVSWQKQLDGRVLGEQVLAYYRAQAQAAPQDERWPTLIAEAERLVQEGADKPFLDVWFADEQNGFAVGVFNLLLHTRDGGQHWTPWLERSDNPQGLHLTSLASVDGTLYITGEQGLLLKLDADGQRFTRLTTPYSGTFFGAVGKPGVLLVYGLRGHVLRSTDGGQNWQPVNTGLANSITAASLDSSGKLWLLSQAGHVLLSRDDGASFAQIRQTARTPISAAAFDAATELVLVGERGVRTLAVE</sequence>
<dbReference type="HOGENOM" id="CLU_063224_1_0_6"/>
<dbReference type="KEGG" id="palk:PSAKL28_26100"/>
<dbReference type="Proteomes" id="UP000028931">
    <property type="component" value="Chromosome"/>
</dbReference>
<evidence type="ECO:0000256" key="3">
    <source>
        <dbReference type="SAM" id="SignalP"/>
    </source>
</evidence>
<dbReference type="InterPro" id="IPR036278">
    <property type="entry name" value="Sialidase_sf"/>
</dbReference>
<evidence type="ECO:0000256" key="2">
    <source>
        <dbReference type="ARBA" id="ARBA00023276"/>
    </source>
</evidence>
<accession>A0A077FD69</accession>
<keyword evidence="1" id="KW-0602">Photosynthesis</keyword>
<organism evidence="5 6">
    <name type="scientific">Pseudomonas alkylphenolica</name>
    <dbReference type="NCBI Taxonomy" id="237609"/>
    <lineage>
        <taxon>Bacteria</taxon>
        <taxon>Pseudomonadati</taxon>
        <taxon>Pseudomonadota</taxon>
        <taxon>Gammaproteobacteria</taxon>
        <taxon>Pseudomonadales</taxon>
        <taxon>Pseudomonadaceae</taxon>
        <taxon>Pseudomonas</taxon>
    </lineage>
</organism>
<dbReference type="Pfam" id="PF14870">
    <property type="entry name" value="PSII_BNR"/>
    <property type="match status" value="2"/>
</dbReference>
<dbReference type="InterPro" id="IPR028203">
    <property type="entry name" value="PSII_CF48-like_dom"/>
</dbReference>
<reference evidence="5 6" key="1">
    <citation type="submission" date="2014-07" db="EMBL/GenBank/DDBJ databases">
        <authorList>
            <person name="Lee K."/>
            <person name="Lim J.Y."/>
            <person name="Hwang I."/>
        </authorList>
    </citation>
    <scope>NUCLEOTIDE SEQUENCE [LARGE SCALE GENOMIC DNA]</scope>
    <source>
        <strain evidence="5 6">KL28</strain>
    </source>
</reference>
<name>A0A077FD69_9PSED</name>
<keyword evidence="2" id="KW-0604">Photosystem II</keyword>
<feature type="domain" description="Photosynthesis system II assembly factor Ycf48/Hcf136-like" evidence="4">
    <location>
        <begin position="156"/>
        <end position="279"/>
    </location>
</feature>
<gene>
    <name evidence="5" type="ORF">PSAKL28_26100</name>
</gene>
<dbReference type="PANTHER" id="PTHR47199">
    <property type="entry name" value="PHOTOSYSTEM II STABILITY/ASSEMBLY FACTOR HCF136, CHLOROPLASTIC"/>
    <property type="match status" value="1"/>
</dbReference>
<dbReference type="OrthoDB" id="9813892at2"/>
<evidence type="ECO:0000259" key="4">
    <source>
        <dbReference type="Pfam" id="PF14870"/>
    </source>
</evidence>
<feature type="signal peptide" evidence="3">
    <location>
        <begin position="1"/>
        <end position="23"/>
    </location>
</feature>
<dbReference type="AlphaFoldDB" id="A0A077FD69"/>
<keyword evidence="3" id="KW-0732">Signal</keyword>
<dbReference type="GO" id="GO:0009523">
    <property type="term" value="C:photosystem II"/>
    <property type="evidence" value="ECO:0007669"/>
    <property type="project" value="UniProtKB-KW"/>
</dbReference>
<dbReference type="Gene3D" id="2.130.10.10">
    <property type="entry name" value="YVTN repeat-like/Quinoprotein amine dehydrogenase"/>
    <property type="match status" value="2"/>
</dbReference>
<dbReference type="SUPFAM" id="SSF50939">
    <property type="entry name" value="Sialidases"/>
    <property type="match status" value="1"/>
</dbReference>
<protein>
    <submittedName>
        <fullName evidence="5">Photosystem II stability/assembly factor-like protein</fullName>
    </submittedName>
</protein>